<evidence type="ECO:0000313" key="5">
    <source>
        <dbReference type="EMBL" id="QHA00623.1"/>
    </source>
</evidence>
<dbReference type="InterPro" id="IPR050768">
    <property type="entry name" value="UPF0353/GerABKA_families"/>
</dbReference>
<organism evidence="5 6">
    <name type="scientific">Dehalobacter restrictus</name>
    <dbReference type="NCBI Taxonomy" id="55583"/>
    <lineage>
        <taxon>Bacteria</taxon>
        <taxon>Bacillati</taxon>
        <taxon>Bacillota</taxon>
        <taxon>Clostridia</taxon>
        <taxon>Eubacteriales</taxon>
        <taxon>Desulfitobacteriaceae</taxon>
        <taxon>Dehalobacter</taxon>
    </lineage>
</organism>
<evidence type="ECO:0000256" key="4">
    <source>
        <dbReference type="SAM" id="Phobius"/>
    </source>
</evidence>
<dbReference type="InterPro" id="IPR004995">
    <property type="entry name" value="Spore_Ger"/>
</dbReference>
<dbReference type="PANTHER" id="PTHR22550">
    <property type="entry name" value="SPORE GERMINATION PROTEIN"/>
    <property type="match status" value="1"/>
</dbReference>
<sequence>MFINRLTRTLKSWTNKAPEPTAAPEPPKKQPLSRNYEDNIKKLQQLFANCSDVQFHPFQINLEEPVRAFIIYATTITDNQVISDSILKTLLEETRKLQQLTKGGNANLLQIIQDSLLNLTETSMVSNLDEVERKVFAGNAVLIIDGSSSALAAGVRGGENRSIVESDTEPGVRGPKDGFIESIDTNMSLIRRRLKTSRLKLETLEVGELTHTKIAICYIQGIVNEQLLQEVKQRIGRIKTDSILEGSYIEELIMDEQYSLFPLVQYTERPDKVTASLLEGRIAILVDNSPMPLLIPATFVTMLQAAEDYYHGSVFATFTRILRLIALNLALLLPSVTVAVFSFHQELLPTHLVSSVAGTRQGLPLPIALEILVIEFTFELLREAGIRLPKTIGQAISTVGGLVIGQAAVNAGLVSPISVIVVATTAIASFSIPNYDAGYALRILRFMLILLASILGGVGIMFGLMIILIHLCSLRSFGVPYLIPFAPLSLGEIKDILVRAPWWAMSKRPKSFRTVDPIRQKDNQGPSKPMDRRKRS</sequence>
<feature type="transmembrane region" description="Helical" evidence="4">
    <location>
        <begin position="402"/>
        <end position="431"/>
    </location>
</feature>
<dbReference type="RefSeq" id="WP_019226096.1">
    <property type="nucleotide sequence ID" value="NZ_CP046996.1"/>
</dbReference>
<evidence type="ECO:0000256" key="2">
    <source>
        <dbReference type="ARBA" id="ARBA00023136"/>
    </source>
</evidence>
<feature type="transmembrane region" description="Helical" evidence="4">
    <location>
        <begin position="321"/>
        <end position="343"/>
    </location>
</feature>
<keyword evidence="2 4" id="KW-0472">Membrane</keyword>
<comment type="similarity">
    <text evidence="1">Belongs to the GerABKA family.</text>
</comment>
<protein>
    <submittedName>
        <fullName evidence="5">Spore germination protein</fullName>
    </submittedName>
</protein>
<proteinExistence type="inferred from homology"/>
<dbReference type="PANTHER" id="PTHR22550:SF5">
    <property type="entry name" value="LEUCINE ZIPPER PROTEIN 4"/>
    <property type="match status" value="1"/>
</dbReference>
<dbReference type="Proteomes" id="UP000430508">
    <property type="component" value="Chromosome"/>
</dbReference>
<evidence type="ECO:0000313" key="6">
    <source>
        <dbReference type="Proteomes" id="UP000430508"/>
    </source>
</evidence>
<dbReference type="AlphaFoldDB" id="A0A857DIK1"/>
<dbReference type="Pfam" id="PF03323">
    <property type="entry name" value="GerA"/>
    <property type="match status" value="1"/>
</dbReference>
<keyword evidence="4" id="KW-1133">Transmembrane helix</keyword>
<dbReference type="GO" id="GO:0009847">
    <property type="term" value="P:spore germination"/>
    <property type="evidence" value="ECO:0007669"/>
    <property type="project" value="InterPro"/>
</dbReference>
<keyword evidence="4" id="KW-0812">Transmembrane</keyword>
<feature type="transmembrane region" description="Helical" evidence="4">
    <location>
        <begin position="443"/>
        <end position="469"/>
    </location>
</feature>
<dbReference type="EMBL" id="CP046996">
    <property type="protein sequence ID" value="QHA00623.1"/>
    <property type="molecule type" value="Genomic_DNA"/>
</dbReference>
<feature type="region of interest" description="Disordered" evidence="3">
    <location>
        <begin position="13"/>
        <end position="33"/>
    </location>
</feature>
<reference evidence="5 6" key="1">
    <citation type="submission" date="2019-12" db="EMBL/GenBank/DDBJ databases">
        <title>Sequence classification of anaerobic respiratory reductive dehalogenases: First we see many, then we see few.</title>
        <authorList>
            <person name="Molenda O."/>
            <person name="Puentes Jacome L.A."/>
            <person name="Cao X."/>
            <person name="Nesbo C.L."/>
            <person name="Tang S."/>
            <person name="Morson N."/>
            <person name="Patron J."/>
            <person name="Lomheim L."/>
            <person name="Wishart D.S."/>
            <person name="Edwards E.A."/>
        </authorList>
    </citation>
    <scope>NUCLEOTIDE SEQUENCE [LARGE SCALE GENOMIC DNA]</scope>
    <source>
        <strain evidence="5 6">12DCA</strain>
    </source>
</reference>
<name>A0A857DIK1_9FIRM</name>
<evidence type="ECO:0000256" key="1">
    <source>
        <dbReference type="ARBA" id="ARBA00005278"/>
    </source>
</evidence>
<evidence type="ECO:0000256" key="3">
    <source>
        <dbReference type="SAM" id="MobiDB-lite"/>
    </source>
</evidence>
<feature type="region of interest" description="Disordered" evidence="3">
    <location>
        <begin position="515"/>
        <end position="536"/>
    </location>
</feature>
<dbReference type="GO" id="GO:0016020">
    <property type="term" value="C:membrane"/>
    <property type="evidence" value="ECO:0007669"/>
    <property type="project" value="InterPro"/>
</dbReference>
<accession>A0A857DIK1</accession>
<gene>
    <name evidence="5" type="ORF">GQ588_08255</name>
</gene>
<dbReference type="PIRSF" id="PIRSF005690">
    <property type="entry name" value="GerBA"/>
    <property type="match status" value="1"/>
</dbReference>